<gene>
    <name evidence="10" type="ORF">PSACC_02807</name>
</gene>
<dbReference type="STRING" id="1246581.A0A2H9TI05"/>
<keyword evidence="7" id="KW-0675">Receptor</keyword>
<dbReference type="Gene3D" id="3.40.50.300">
    <property type="entry name" value="P-loop containing nucleotide triphosphate hydrolases"/>
    <property type="match status" value="1"/>
</dbReference>
<dbReference type="GO" id="GO:0005525">
    <property type="term" value="F:GTP binding"/>
    <property type="evidence" value="ECO:0007669"/>
    <property type="project" value="UniProtKB-KW"/>
</dbReference>
<dbReference type="SMART" id="SM00382">
    <property type="entry name" value="AAA"/>
    <property type="match status" value="1"/>
</dbReference>
<dbReference type="GO" id="GO:0005789">
    <property type="term" value="C:endoplasmic reticulum membrane"/>
    <property type="evidence" value="ECO:0007669"/>
    <property type="project" value="UniProtKB-SubCell"/>
</dbReference>
<dbReference type="Gene3D" id="1.20.120.140">
    <property type="entry name" value="Signal recognition particle SRP54, nucleotide-binding domain"/>
    <property type="match status" value="1"/>
</dbReference>
<dbReference type="GO" id="GO:0006614">
    <property type="term" value="P:SRP-dependent cotranslational protein targeting to membrane"/>
    <property type="evidence" value="ECO:0007669"/>
    <property type="project" value="InterPro"/>
</dbReference>
<comment type="caution">
    <text evidence="10">The sequence shown here is derived from an EMBL/GenBank/DDBJ whole genome shotgun (WGS) entry which is preliminary data.</text>
</comment>
<feature type="region of interest" description="Disordered" evidence="8">
    <location>
        <begin position="82"/>
        <end position="102"/>
    </location>
</feature>
<keyword evidence="5" id="KW-0342">GTP-binding</keyword>
<evidence type="ECO:0000259" key="9">
    <source>
        <dbReference type="PROSITE" id="PS00300"/>
    </source>
</evidence>
<feature type="compositionally biased region" description="Basic and acidic residues" evidence="8">
    <location>
        <begin position="31"/>
        <end position="47"/>
    </location>
</feature>
<dbReference type="GO" id="GO:0003924">
    <property type="term" value="F:GTPase activity"/>
    <property type="evidence" value="ECO:0007669"/>
    <property type="project" value="TreeGrafter"/>
</dbReference>
<evidence type="ECO:0000256" key="3">
    <source>
        <dbReference type="ARBA" id="ARBA00022741"/>
    </source>
</evidence>
<dbReference type="InterPro" id="IPR027417">
    <property type="entry name" value="P-loop_NTPase"/>
</dbReference>
<dbReference type="Proteomes" id="UP000240830">
    <property type="component" value="Unassembled WGS sequence"/>
</dbReference>
<dbReference type="PANTHER" id="PTHR43134">
    <property type="entry name" value="SIGNAL RECOGNITION PARTICLE RECEPTOR SUBUNIT ALPHA"/>
    <property type="match status" value="1"/>
</dbReference>
<feature type="region of interest" description="Disordered" evidence="8">
    <location>
        <begin position="31"/>
        <end position="68"/>
    </location>
</feature>
<dbReference type="EMBL" id="MTSL01000178">
    <property type="protein sequence ID" value="PJF17349.1"/>
    <property type="molecule type" value="Genomic_DNA"/>
</dbReference>
<dbReference type="SUPFAM" id="SSF47364">
    <property type="entry name" value="Domain of the SRP/SRP receptor G-proteins"/>
    <property type="match status" value="1"/>
</dbReference>
<evidence type="ECO:0000313" key="10">
    <source>
        <dbReference type="EMBL" id="PJF17349.1"/>
    </source>
</evidence>
<dbReference type="InterPro" id="IPR042101">
    <property type="entry name" value="SRP54_N_sf"/>
</dbReference>
<evidence type="ECO:0000256" key="7">
    <source>
        <dbReference type="ARBA" id="ARBA00023170"/>
    </source>
</evidence>
<keyword evidence="3" id="KW-0547">Nucleotide-binding</keyword>
<keyword evidence="6" id="KW-0472">Membrane</keyword>
<dbReference type="Pfam" id="PF00448">
    <property type="entry name" value="SRP54"/>
    <property type="match status" value="1"/>
</dbReference>
<dbReference type="OrthoDB" id="1727884at2759"/>
<comment type="similarity">
    <text evidence="2">Belongs to the GTP-binding SRP family.</text>
</comment>
<evidence type="ECO:0000256" key="2">
    <source>
        <dbReference type="ARBA" id="ARBA00008531"/>
    </source>
</evidence>
<evidence type="ECO:0000256" key="8">
    <source>
        <dbReference type="SAM" id="MobiDB-lite"/>
    </source>
</evidence>
<protein>
    <submittedName>
        <fullName evidence="10">SRP54-domain-containing protein</fullName>
    </submittedName>
</protein>
<accession>A0A2H9TI05</accession>
<evidence type="ECO:0000256" key="4">
    <source>
        <dbReference type="ARBA" id="ARBA00022824"/>
    </source>
</evidence>
<dbReference type="InterPro" id="IPR000897">
    <property type="entry name" value="SRP54_GTPase_dom"/>
</dbReference>
<dbReference type="InterPro" id="IPR003593">
    <property type="entry name" value="AAA+_ATPase"/>
</dbReference>
<evidence type="ECO:0000256" key="5">
    <source>
        <dbReference type="ARBA" id="ARBA00023134"/>
    </source>
</evidence>
<keyword evidence="11" id="KW-1185">Reference proteome</keyword>
<dbReference type="AlphaFoldDB" id="A0A2H9TI05"/>
<proteinExistence type="inferred from homology"/>
<dbReference type="CDD" id="cd17876">
    <property type="entry name" value="SRalpha_C"/>
    <property type="match status" value="1"/>
</dbReference>
<evidence type="ECO:0000256" key="1">
    <source>
        <dbReference type="ARBA" id="ARBA00004397"/>
    </source>
</evidence>
<evidence type="ECO:0000256" key="6">
    <source>
        <dbReference type="ARBA" id="ARBA00023136"/>
    </source>
</evidence>
<reference evidence="10 11" key="1">
    <citation type="submission" date="2016-10" db="EMBL/GenBank/DDBJ databases">
        <title>The genome of Paramicrosporidium saccamoebae is the missing link in understanding Cryptomycota and Microsporidia evolution.</title>
        <authorList>
            <person name="Quandt C.A."/>
            <person name="Beaudet D."/>
            <person name="Corsaro D."/>
            <person name="Michel R."/>
            <person name="Corradi N."/>
            <person name="James T."/>
        </authorList>
    </citation>
    <scope>NUCLEOTIDE SEQUENCE [LARGE SCALE GENOMIC DNA]</scope>
    <source>
        <strain evidence="10 11">KSL3</strain>
    </source>
</reference>
<dbReference type="SUPFAM" id="SSF52540">
    <property type="entry name" value="P-loop containing nucleoside triphosphate hydrolases"/>
    <property type="match status" value="1"/>
</dbReference>
<comment type="subcellular location">
    <subcellularLocation>
        <location evidence="1">Endoplasmic reticulum membrane</location>
        <topology evidence="1">Peripheral membrane protein</topology>
        <orientation evidence="1">Cytoplasmic side</orientation>
    </subcellularLocation>
</comment>
<dbReference type="InterPro" id="IPR013822">
    <property type="entry name" value="Signal_recog_particl_SRP54_hlx"/>
</dbReference>
<dbReference type="SMART" id="SM00962">
    <property type="entry name" value="SRP54"/>
    <property type="match status" value="1"/>
</dbReference>
<sequence length="432" mass="47849">MYWARTYRDRITDYQSIDEFDGPFRLISSKVEEKSREERRTKTRTPETKVLAAGEGKKGKQKRDWGDKVSKEALNDLDLSSDKGVSSECLTPTPSSVVGDGKDYSELMEWDFEEEPKEAEPKTGIWRYFDNITGQKEITRTDLQTAQAHMKEHLTQKNVAAEVAEMICSSVADSLIGKKTGTFRTVAQMVRDATETAVSRILMPKAGADLLEDIKRTTRPYVMAFIGVNGVGKSTNLSKVCFWLLQNKLRILIVAGDTFRSGAVEQLRTHVRNLSVGRDPAQLQLYERGYGKDAAAISKEAIAYAKTEGFDVVMIDTAGRMQGNAPLMAALAKLVYTNRPHKLIFVGEALVGNEAVDQLKKFNGALCDYASGEVARIDGILLTKFDTIDDKVGAAISMTYIANAPILFVGVGQTYTDLRKMNVRSVVASLLK</sequence>
<dbReference type="Pfam" id="PF02881">
    <property type="entry name" value="SRP54_N"/>
    <property type="match status" value="1"/>
</dbReference>
<dbReference type="GO" id="GO:0005047">
    <property type="term" value="F:signal recognition particle binding"/>
    <property type="evidence" value="ECO:0007669"/>
    <property type="project" value="TreeGrafter"/>
</dbReference>
<organism evidence="10 11">
    <name type="scientific">Paramicrosporidium saccamoebae</name>
    <dbReference type="NCBI Taxonomy" id="1246581"/>
    <lineage>
        <taxon>Eukaryota</taxon>
        <taxon>Fungi</taxon>
        <taxon>Fungi incertae sedis</taxon>
        <taxon>Cryptomycota</taxon>
        <taxon>Cryptomycota incertae sedis</taxon>
        <taxon>Paramicrosporidium</taxon>
    </lineage>
</organism>
<dbReference type="FunFam" id="3.40.50.300:FF:000188">
    <property type="entry name" value="signal recognition particle receptor subunit alpha"/>
    <property type="match status" value="1"/>
</dbReference>
<name>A0A2H9TI05_9FUNG</name>
<feature type="domain" description="SRP54-type proteins GTP-binding" evidence="9">
    <location>
        <begin position="405"/>
        <end position="418"/>
    </location>
</feature>
<dbReference type="PANTHER" id="PTHR43134:SF1">
    <property type="entry name" value="SIGNAL RECOGNITION PARTICLE RECEPTOR SUBUNIT ALPHA"/>
    <property type="match status" value="1"/>
</dbReference>
<keyword evidence="4" id="KW-0256">Endoplasmic reticulum</keyword>
<evidence type="ECO:0000313" key="11">
    <source>
        <dbReference type="Proteomes" id="UP000240830"/>
    </source>
</evidence>
<feature type="compositionally biased region" description="Basic and acidic residues" evidence="8">
    <location>
        <begin position="55"/>
        <end position="68"/>
    </location>
</feature>
<dbReference type="PROSITE" id="PS00300">
    <property type="entry name" value="SRP54"/>
    <property type="match status" value="1"/>
</dbReference>
<dbReference type="InterPro" id="IPR036225">
    <property type="entry name" value="SRP/SRP_N"/>
</dbReference>